<gene>
    <name evidence="2" type="ORF">G7Z17_g10053</name>
</gene>
<dbReference type="PANTHER" id="PTHR13812:SF19">
    <property type="entry name" value="KETIMINE REDUCTASE MU-CRYSTALLIN"/>
    <property type="match status" value="1"/>
</dbReference>
<keyword evidence="3" id="KW-1185">Reference proteome</keyword>
<dbReference type="SUPFAM" id="SSF51735">
    <property type="entry name" value="NAD(P)-binding Rossmann-fold domains"/>
    <property type="match status" value="1"/>
</dbReference>
<dbReference type="Proteomes" id="UP000722485">
    <property type="component" value="Unassembled WGS sequence"/>
</dbReference>
<dbReference type="AlphaFoldDB" id="A0A9P5GYD2"/>
<dbReference type="GO" id="GO:0005737">
    <property type="term" value="C:cytoplasm"/>
    <property type="evidence" value="ECO:0007669"/>
    <property type="project" value="TreeGrafter"/>
</dbReference>
<evidence type="ECO:0000313" key="2">
    <source>
        <dbReference type="EMBL" id="KAF7544314.1"/>
    </source>
</evidence>
<dbReference type="EMBL" id="JAANBB010000311">
    <property type="protein sequence ID" value="KAF7544314.1"/>
    <property type="molecule type" value="Genomic_DNA"/>
</dbReference>
<dbReference type="Gene3D" id="3.30.1780.10">
    <property type="entry name" value="ornithine cyclodeaminase, domain 1"/>
    <property type="match status" value="1"/>
</dbReference>
<comment type="caution">
    <text evidence="2">The sequence shown here is derived from an EMBL/GenBank/DDBJ whole genome shotgun (WGS) entry which is preliminary data.</text>
</comment>
<dbReference type="Gene3D" id="3.40.50.720">
    <property type="entry name" value="NAD(P)-binding Rossmann-like Domain"/>
    <property type="match status" value="1"/>
</dbReference>
<organism evidence="2 3">
    <name type="scientific">Cylindrodendrum hubeiense</name>
    <dbReference type="NCBI Taxonomy" id="595255"/>
    <lineage>
        <taxon>Eukaryota</taxon>
        <taxon>Fungi</taxon>
        <taxon>Dikarya</taxon>
        <taxon>Ascomycota</taxon>
        <taxon>Pezizomycotina</taxon>
        <taxon>Sordariomycetes</taxon>
        <taxon>Hypocreomycetidae</taxon>
        <taxon>Hypocreales</taxon>
        <taxon>Nectriaceae</taxon>
        <taxon>Cylindrodendrum</taxon>
    </lineage>
</organism>
<dbReference type="PANTHER" id="PTHR13812">
    <property type="entry name" value="KETIMINE REDUCTASE MU-CRYSTALLIN"/>
    <property type="match status" value="1"/>
</dbReference>
<dbReference type="InterPro" id="IPR023401">
    <property type="entry name" value="ODC_N"/>
</dbReference>
<protein>
    <recommendedName>
        <fullName evidence="4">Ornithine cyclodeaminase</fullName>
    </recommendedName>
</protein>
<proteinExistence type="inferred from homology"/>
<evidence type="ECO:0008006" key="4">
    <source>
        <dbReference type="Google" id="ProtNLM"/>
    </source>
</evidence>
<dbReference type="InterPro" id="IPR003462">
    <property type="entry name" value="ODC_Mu_crystall"/>
</dbReference>
<name>A0A9P5GYD2_9HYPO</name>
<accession>A0A9P5GYD2</accession>
<dbReference type="InterPro" id="IPR036291">
    <property type="entry name" value="NAD(P)-bd_dom_sf"/>
</dbReference>
<evidence type="ECO:0000256" key="1">
    <source>
        <dbReference type="ARBA" id="ARBA00008903"/>
    </source>
</evidence>
<dbReference type="Pfam" id="PF02423">
    <property type="entry name" value="OCD_Mu_crystall"/>
    <property type="match status" value="1"/>
</dbReference>
<reference evidence="2" key="1">
    <citation type="submission" date="2020-03" db="EMBL/GenBank/DDBJ databases">
        <title>Draft Genome Sequence of Cylindrodendrum hubeiense.</title>
        <authorList>
            <person name="Buettner E."/>
            <person name="Kellner H."/>
        </authorList>
    </citation>
    <scope>NUCLEOTIDE SEQUENCE</scope>
    <source>
        <strain evidence="2">IHI 201604</strain>
    </source>
</reference>
<comment type="similarity">
    <text evidence="1">Belongs to the ornithine cyclodeaminase/mu-crystallin family.</text>
</comment>
<evidence type="ECO:0000313" key="3">
    <source>
        <dbReference type="Proteomes" id="UP000722485"/>
    </source>
</evidence>
<dbReference type="OrthoDB" id="41492at2759"/>
<sequence>MDFSVLSDKNVKTLLVNFEKSDISYMANTLETAFLSYSVETESQYQPHRQGVTRSNGQTTLFMPATLSDGVSVKIVGVPPPQSSQTSLAPPLRGVLVVCDEQGKCLGVVNSEEFTAFRTSLGSILPYQYRKRTDHVVVFGAGKQALWHLRLALVLRGSDIQTVTIINRSPKRAQQLIDRLHEMDSQSGMKTTPDVKFSIVDAESSPTLSKFQDSTRSAIQRADVIFCTTPTKTPLFPAEWLINEQGRCKTRYISAIGSYNLDMAELDPNLLHAITTTDLGSYNPGQGSNEAGGVILVDSREACALEAGEIVQANLSTNRMLEVGELVNLQRTGDQKTKDALGSWLENGLVLYKSVGLGIMDLALGKALINLAREKNVGYRLDEF</sequence>